<reference evidence="1 2" key="1">
    <citation type="journal article" date="2023" name="Plants (Basel)">
        <title>Bridging the Gap: Combining Genomics and Transcriptomics Approaches to Understand Stylosanthes scabra, an Orphan Legume from the Brazilian Caatinga.</title>
        <authorList>
            <person name="Ferreira-Neto J.R.C."/>
            <person name="da Silva M.D."/>
            <person name="Binneck E."/>
            <person name="de Melo N.F."/>
            <person name="da Silva R.H."/>
            <person name="de Melo A.L.T.M."/>
            <person name="Pandolfi V."/>
            <person name="Bustamante F.O."/>
            <person name="Brasileiro-Vidal A.C."/>
            <person name="Benko-Iseppon A.M."/>
        </authorList>
    </citation>
    <scope>NUCLEOTIDE SEQUENCE [LARGE SCALE GENOMIC DNA]</scope>
    <source>
        <tissue evidence="1">Leaves</tissue>
    </source>
</reference>
<evidence type="ECO:0000313" key="1">
    <source>
        <dbReference type="EMBL" id="MED6161529.1"/>
    </source>
</evidence>
<keyword evidence="2" id="KW-1185">Reference proteome</keyword>
<name>A0ABU6UKE0_9FABA</name>
<dbReference type="Proteomes" id="UP001341840">
    <property type="component" value="Unassembled WGS sequence"/>
</dbReference>
<accession>A0ABU6UKE0</accession>
<evidence type="ECO:0000313" key="2">
    <source>
        <dbReference type="Proteomes" id="UP001341840"/>
    </source>
</evidence>
<comment type="caution">
    <text evidence="1">The sequence shown here is derived from an EMBL/GenBank/DDBJ whole genome shotgun (WGS) entry which is preliminary data.</text>
</comment>
<dbReference type="EMBL" id="JASCZI010121390">
    <property type="protein sequence ID" value="MED6161529.1"/>
    <property type="molecule type" value="Genomic_DNA"/>
</dbReference>
<sequence length="158" mass="17466">MDGSSSASHVPLNSSILPASADHAADVNASKLVWSLVIGIVWIYKISNQYNPSDVNNMEMLLHDEWGDRIHGTVPKENYGKSLRTTGPKFKLTVYLKTCNAIGHVVSKEDVSDLVTRSRKESKVLAIYMEDLERNRMKCTIFGNMVGEALAILEKADG</sequence>
<organism evidence="1 2">
    <name type="scientific">Stylosanthes scabra</name>
    <dbReference type="NCBI Taxonomy" id="79078"/>
    <lineage>
        <taxon>Eukaryota</taxon>
        <taxon>Viridiplantae</taxon>
        <taxon>Streptophyta</taxon>
        <taxon>Embryophyta</taxon>
        <taxon>Tracheophyta</taxon>
        <taxon>Spermatophyta</taxon>
        <taxon>Magnoliopsida</taxon>
        <taxon>eudicotyledons</taxon>
        <taxon>Gunneridae</taxon>
        <taxon>Pentapetalae</taxon>
        <taxon>rosids</taxon>
        <taxon>fabids</taxon>
        <taxon>Fabales</taxon>
        <taxon>Fabaceae</taxon>
        <taxon>Papilionoideae</taxon>
        <taxon>50 kb inversion clade</taxon>
        <taxon>dalbergioids sensu lato</taxon>
        <taxon>Dalbergieae</taxon>
        <taxon>Pterocarpus clade</taxon>
        <taxon>Stylosanthes</taxon>
    </lineage>
</organism>
<protein>
    <submittedName>
        <fullName evidence="1">Uncharacterized protein</fullName>
    </submittedName>
</protein>
<dbReference type="Gene3D" id="2.40.50.140">
    <property type="entry name" value="Nucleic acid-binding proteins"/>
    <property type="match status" value="1"/>
</dbReference>
<dbReference type="InterPro" id="IPR012340">
    <property type="entry name" value="NA-bd_OB-fold"/>
</dbReference>
<proteinExistence type="predicted"/>
<gene>
    <name evidence="1" type="ORF">PIB30_061634</name>
</gene>